<reference evidence="2 3" key="1">
    <citation type="submission" date="2015-06" db="EMBL/GenBank/DDBJ databases">
        <title>Talaromyces atroroseus IBT 11181 draft genome.</title>
        <authorList>
            <person name="Rasmussen K.B."/>
            <person name="Rasmussen S."/>
            <person name="Petersen B."/>
            <person name="Sicheritz-Ponten T."/>
            <person name="Mortensen U.H."/>
            <person name="Thrane U."/>
        </authorList>
    </citation>
    <scope>NUCLEOTIDE SEQUENCE [LARGE SCALE GENOMIC DNA]</scope>
    <source>
        <strain evidence="2 3">IBT 11181</strain>
    </source>
</reference>
<organism evidence="2 3">
    <name type="scientific">Talaromyces atroroseus</name>
    <dbReference type="NCBI Taxonomy" id="1441469"/>
    <lineage>
        <taxon>Eukaryota</taxon>
        <taxon>Fungi</taxon>
        <taxon>Dikarya</taxon>
        <taxon>Ascomycota</taxon>
        <taxon>Pezizomycotina</taxon>
        <taxon>Eurotiomycetes</taxon>
        <taxon>Eurotiomycetidae</taxon>
        <taxon>Eurotiales</taxon>
        <taxon>Trichocomaceae</taxon>
        <taxon>Talaromyces</taxon>
        <taxon>Talaromyces sect. Trachyspermi</taxon>
    </lineage>
</organism>
<dbReference type="Pfam" id="PF05141">
    <property type="entry name" value="DIT1_PvcA"/>
    <property type="match status" value="1"/>
</dbReference>
<comment type="caution">
    <text evidence="2">The sequence shown here is derived from an EMBL/GenBank/DDBJ whole genome shotgun (WGS) entry which is preliminary data.</text>
</comment>
<gene>
    <name evidence="2" type="ORF">UA08_06630</name>
</gene>
<name>A0A225ABB3_TALAT</name>
<dbReference type="InterPro" id="IPR007817">
    <property type="entry name" value="Isocyanide_synthase_DIT1"/>
</dbReference>
<feature type="region of interest" description="Disordered" evidence="1">
    <location>
        <begin position="44"/>
        <end position="66"/>
    </location>
</feature>
<evidence type="ECO:0000313" key="2">
    <source>
        <dbReference type="EMBL" id="OKL58321.1"/>
    </source>
</evidence>
<protein>
    <recommendedName>
        <fullName evidence="4">Pyoverdine/dityrosine biosynthesis protein</fullName>
    </recommendedName>
</protein>
<evidence type="ECO:0000313" key="3">
    <source>
        <dbReference type="Proteomes" id="UP000214365"/>
    </source>
</evidence>
<dbReference type="GeneID" id="31006385"/>
<sequence>MLATEIVEIPSRLPFDYAGDNDNRLSSIQKQIYDFFLPWPRPIEPATDHVRPEEEKEKPQQKKQQEYQQVICPYSAHLKAEEIMSILEGYGYHERTGPAGESWLGRASFTPRVQKHIVANEIIPMVLPAFPMKSNNRMDKVLGALPDLGEELGLARLANLCSDIKAVYPPGAMTVIVTDGLCYNDLTGISDGEVWEYGHRLRQIAREKGYACIRFNRIMNLLGIYNGAEISKDDYTQLCDKARSELHRRYGRPGFDVDKFLKSDEDYLRTYNGYDKFMKVDLRFSPVTKNCPGQKQFKKKVKSVAKSMIVRGVEFAELVRQIYPDSLRLSIHPSSGQTKLSCPLIPQPNSFSMSPWHSTVGVKSNGIFVTAHKSQHRQTGNFDLVYKDDQPYFFREKSPLFEWEAQVEFEHLYQQNLVVREKKIQRDDVPETTFDTERNQIAKQGLSEADLDKLAKLAILHKGIKFQPAI</sequence>
<evidence type="ECO:0008006" key="4">
    <source>
        <dbReference type="Google" id="ProtNLM"/>
    </source>
</evidence>
<feature type="compositionally biased region" description="Basic and acidic residues" evidence="1">
    <location>
        <begin position="46"/>
        <end position="65"/>
    </location>
</feature>
<dbReference type="RefSeq" id="XP_020118442.1">
    <property type="nucleotide sequence ID" value="XM_020268928.1"/>
</dbReference>
<dbReference type="OrthoDB" id="429813at2759"/>
<dbReference type="PANTHER" id="PTHR37285:SF5">
    <property type="entry name" value="SPORE WALL MATURATION PROTEIN DIT1"/>
    <property type="match status" value="1"/>
</dbReference>
<dbReference type="Proteomes" id="UP000214365">
    <property type="component" value="Unassembled WGS sequence"/>
</dbReference>
<dbReference type="EMBL" id="LFMY01000010">
    <property type="protein sequence ID" value="OKL58321.1"/>
    <property type="molecule type" value="Genomic_DNA"/>
</dbReference>
<accession>A0A225ABB3</accession>
<proteinExistence type="predicted"/>
<dbReference type="PANTHER" id="PTHR37285">
    <property type="entry name" value="SPORE WALL MATURATION PROTEIN DIT1"/>
    <property type="match status" value="1"/>
</dbReference>
<dbReference type="AlphaFoldDB" id="A0A225ABB3"/>
<evidence type="ECO:0000256" key="1">
    <source>
        <dbReference type="SAM" id="MobiDB-lite"/>
    </source>
</evidence>
<keyword evidence="3" id="KW-1185">Reference proteome</keyword>
<dbReference type="STRING" id="1441469.A0A225ABB3"/>